<dbReference type="NCBIfam" id="TIGR00431">
    <property type="entry name" value="TruB"/>
    <property type="match status" value="1"/>
</dbReference>
<dbReference type="InterPro" id="IPR036974">
    <property type="entry name" value="PUA_sf"/>
</dbReference>
<reference evidence="10" key="1">
    <citation type="journal article" date="2019" name="Int. J. Syst. Evol. Microbiol.">
        <title>The Global Catalogue of Microorganisms (GCM) 10K type strain sequencing project: providing services to taxonomists for standard genome sequencing and annotation.</title>
        <authorList>
            <consortium name="The Broad Institute Genomics Platform"/>
            <consortium name="The Broad Institute Genome Sequencing Center for Infectious Disease"/>
            <person name="Wu L."/>
            <person name="Ma J."/>
        </authorList>
    </citation>
    <scope>NUCLEOTIDE SEQUENCE [LARGE SCALE GENOMIC DNA]</scope>
    <source>
        <strain evidence="10">IBRC-M 10908</strain>
    </source>
</reference>
<comment type="caution">
    <text evidence="9">The sequence shown here is derived from an EMBL/GenBank/DDBJ whole genome shotgun (WGS) entry which is preliminary data.</text>
</comment>
<dbReference type="InterPro" id="IPR014780">
    <property type="entry name" value="tRNA_psdUridine_synth_TruB"/>
</dbReference>
<evidence type="ECO:0000256" key="1">
    <source>
        <dbReference type="ARBA" id="ARBA00000385"/>
    </source>
</evidence>
<dbReference type="Gene3D" id="3.30.2350.10">
    <property type="entry name" value="Pseudouridine synthase"/>
    <property type="match status" value="1"/>
</dbReference>
<dbReference type="InterPro" id="IPR002501">
    <property type="entry name" value="PsdUridine_synth_N"/>
</dbReference>
<dbReference type="Gene3D" id="2.30.130.10">
    <property type="entry name" value="PUA domain"/>
    <property type="match status" value="1"/>
</dbReference>
<proteinExistence type="inferred from homology"/>
<comment type="similarity">
    <text evidence="2 5">Belongs to the pseudouridine synthase TruB family. Type 1 subfamily.</text>
</comment>
<keyword evidence="10" id="KW-1185">Reference proteome</keyword>
<dbReference type="HAMAP" id="MF_01080">
    <property type="entry name" value="TruB_bact"/>
    <property type="match status" value="1"/>
</dbReference>
<sequence length="294" mass="31022">MTDEAGFAIVDKPQGITSHGVVAAMRRLLGTRKVGHGGTLDPMATGLLVVAVNKGTKLLTYVSGLDKTYDATIRLGEATSTDDAEGETVAVKPAGDVSEAAVREALAAQTGEIDQVPSSVSAVKIDGKRAYQRVRDGEEVVIKPRRVRISAIDVHAVRREGEFTDVDVTVACSSGTYIRSIARDAGEALGVGGHLTALRRTSIGPFRLDRAKTLGELEEAGRADLLPMGSSASLLMPSFTVSADEVRRLVMGQKIRARGEGGVYALVDDSGDLVAVGRDKGERVKTEIVVARQV</sequence>
<feature type="active site" description="Nucleophile" evidence="5">
    <location>
        <position position="41"/>
    </location>
</feature>
<evidence type="ECO:0000256" key="3">
    <source>
        <dbReference type="ARBA" id="ARBA00022694"/>
    </source>
</evidence>
<dbReference type="RefSeq" id="WP_380622973.1">
    <property type="nucleotide sequence ID" value="NZ_JBHSDK010000021.1"/>
</dbReference>
<comment type="function">
    <text evidence="5">Responsible for synthesis of pseudouridine from uracil-55 in the psi GC loop of transfer RNAs.</text>
</comment>
<name>A0ABV8U0X6_9ACTN</name>
<dbReference type="Proteomes" id="UP001595823">
    <property type="component" value="Unassembled WGS sequence"/>
</dbReference>
<keyword evidence="3 5" id="KW-0819">tRNA processing</keyword>
<evidence type="ECO:0000259" key="6">
    <source>
        <dbReference type="Pfam" id="PF01509"/>
    </source>
</evidence>
<protein>
    <recommendedName>
        <fullName evidence="5">tRNA pseudouridine synthase B</fullName>
        <ecNumber evidence="5">5.4.99.25</ecNumber>
    </recommendedName>
    <alternativeName>
        <fullName evidence="5">tRNA pseudouridine(55) synthase</fullName>
        <shortName evidence="5">Psi55 synthase</shortName>
    </alternativeName>
    <alternativeName>
        <fullName evidence="5">tRNA pseudouridylate synthase</fullName>
    </alternativeName>
    <alternativeName>
        <fullName evidence="5">tRNA-uridine isomerase</fullName>
    </alternativeName>
</protein>
<organism evidence="9 10">
    <name type="scientific">Salininema proteolyticum</name>
    <dbReference type="NCBI Taxonomy" id="1607685"/>
    <lineage>
        <taxon>Bacteria</taxon>
        <taxon>Bacillati</taxon>
        <taxon>Actinomycetota</taxon>
        <taxon>Actinomycetes</taxon>
        <taxon>Glycomycetales</taxon>
        <taxon>Glycomycetaceae</taxon>
        <taxon>Salininema</taxon>
    </lineage>
</organism>
<keyword evidence="4 5" id="KW-0413">Isomerase</keyword>
<dbReference type="SUPFAM" id="SSF88697">
    <property type="entry name" value="PUA domain-like"/>
    <property type="match status" value="1"/>
</dbReference>
<dbReference type="EC" id="5.4.99.25" evidence="5"/>
<accession>A0ABV8U0X6</accession>
<dbReference type="GO" id="GO:0160148">
    <property type="term" value="F:tRNA pseudouridine(55) synthase activity"/>
    <property type="evidence" value="ECO:0007669"/>
    <property type="project" value="UniProtKB-EC"/>
</dbReference>
<feature type="domain" description="tRNA pseudouridylate synthase B C-terminal" evidence="8">
    <location>
        <begin position="179"/>
        <end position="220"/>
    </location>
</feature>
<dbReference type="Pfam" id="PF09142">
    <property type="entry name" value="TruB_C"/>
    <property type="match status" value="1"/>
</dbReference>
<dbReference type="EMBL" id="JBHSDK010000021">
    <property type="protein sequence ID" value="MFC4336751.1"/>
    <property type="molecule type" value="Genomic_DNA"/>
</dbReference>
<dbReference type="PANTHER" id="PTHR13767:SF2">
    <property type="entry name" value="PSEUDOURIDYLATE SYNTHASE TRUB1"/>
    <property type="match status" value="1"/>
</dbReference>
<feature type="domain" description="Pseudouridine synthase II N-terminal" evidence="6">
    <location>
        <begin position="26"/>
        <end position="178"/>
    </location>
</feature>
<gene>
    <name evidence="5 9" type="primary">truB</name>
    <name evidence="9" type="ORF">ACFPET_16240</name>
</gene>
<evidence type="ECO:0000259" key="8">
    <source>
        <dbReference type="Pfam" id="PF16198"/>
    </source>
</evidence>
<comment type="catalytic activity">
    <reaction evidence="1 5">
        <text>uridine(55) in tRNA = pseudouridine(55) in tRNA</text>
        <dbReference type="Rhea" id="RHEA:42532"/>
        <dbReference type="Rhea" id="RHEA-COMP:10101"/>
        <dbReference type="Rhea" id="RHEA-COMP:10102"/>
        <dbReference type="ChEBI" id="CHEBI:65314"/>
        <dbReference type="ChEBI" id="CHEBI:65315"/>
        <dbReference type="EC" id="5.4.99.25"/>
    </reaction>
</comment>
<dbReference type="InterPro" id="IPR015947">
    <property type="entry name" value="PUA-like_sf"/>
</dbReference>
<dbReference type="CDD" id="cd02573">
    <property type="entry name" value="PseudoU_synth_EcTruB"/>
    <property type="match status" value="1"/>
</dbReference>
<evidence type="ECO:0000313" key="9">
    <source>
        <dbReference type="EMBL" id="MFC4336751.1"/>
    </source>
</evidence>
<evidence type="ECO:0000313" key="10">
    <source>
        <dbReference type="Proteomes" id="UP001595823"/>
    </source>
</evidence>
<feature type="domain" description="tRNA pseudouridine synthase II TruB subfamily 2 C-terminal" evidence="7">
    <location>
        <begin position="236"/>
        <end position="290"/>
    </location>
</feature>
<evidence type="ECO:0000256" key="5">
    <source>
        <dbReference type="HAMAP-Rule" id="MF_01080"/>
    </source>
</evidence>
<dbReference type="InterPro" id="IPR015225">
    <property type="entry name" value="tRNA_psdUridine_synth_fam2_C"/>
</dbReference>
<dbReference type="Pfam" id="PF16198">
    <property type="entry name" value="TruB_C_2"/>
    <property type="match status" value="1"/>
</dbReference>
<dbReference type="InterPro" id="IPR032819">
    <property type="entry name" value="TruB_C"/>
</dbReference>
<evidence type="ECO:0000259" key="7">
    <source>
        <dbReference type="Pfam" id="PF09142"/>
    </source>
</evidence>
<dbReference type="PANTHER" id="PTHR13767">
    <property type="entry name" value="TRNA-PSEUDOURIDINE SYNTHASE"/>
    <property type="match status" value="1"/>
</dbReference>
<evidence type="ECO:0000256" key="4">
    <source>
        <dbReference type="ARBA" id="ARBA00023235"/>
    </source>
</evidence>
<evidence type="ECO:0000256" key="2">
    <source>
        <dbReference type="ARBA" id="ARBA00005642"/>
    </source>
</evidence>
<dbReference type="InterPro" id="IPR020103">
    <property type="entry name" value="PsdUridine_synth_cat_dom_sf"/>
</dbReference>
<dbReference type="Pfam" id="PF01509">
    <property type="entry name" value="TruB_N"/>
    <property type="match status" value="1"/>
</dbReference>
<dbReference type="SUPFAM" id="SSF55120">
    <property type="entry name" value="Pseudouridine synthase"/>
    <property type="match status" value="1"/>
</dbReference>